<protein>
    <recommendedName>
        <fullName evidence="12">Probable potassium transport system protein Kup</fullName>
    </recommendedName>
</protein>
<feature type="transmembrane region" description="Helical" evidence="12">
    <location>
        <begin position="140"/>
        <end position="159"/>
    </location>
</feature>
<feature type="transmembrane region" description="Helical" evidence="12">
    <location>
        <begin position="247"/>
        <end position="267"/>
    </location>
</feature>
<evidence type="ECO:0000256" key="6">
    <source>
        <dbReference type="ARBA" id="ARBA00022692"/>
    </source>
</evidence>
<organism evidence="15 16">
    <name type="scientific">Acinetobacter celticus</name>
    <dbReference type="NCBI Taxonomy" id="1891224"/>
    <lineage>
        <taxon>Bacteria</taxon>
        <taxon>Pseudomonadati</taxon>
        <taxon>Pseudomonadota</taxon>
        <taxon>Gammaproteobacteria</taxon>
        <taxon>Moraxellales</taxon>
        <taxon>Moraxellaceae</taxon>
        <taxon>Acinetobacter</taxon>
    </lineage>
</organism>
<dbReference type="STRING" id="1891224.BBP83_01655"/>
<dbReference type="PANTHER" id="PTHR30540:SF79">
    <property type="entry name" value="LOW AFFINITY POTASSIUM TRANSPORT SYSTEM PROTEIN KUP"/>
    <property type="match status" value="1"/>
</dbReference>
<evidence type="ECO:0000313" key="16">
    <source>
        <dbReference type="Proteomes" id="UP000186553"/>
    </source>
</evidence>
<comment type="catalytic activity">
    <reaction evidence="12">
        <text>K(+)(in) + H(+)(in) = K(+)(out) + H(+)(out)</text>
        <dbReference type="Rhea" id="RHEA:28490"/>
        <dbReference type="ChEBI" id="CHEBI:15378"/>
        <dbReference type="ChEBI" id="CHEBI:29103"/>
    </reaction>
</comment>
<dbReference type="AlphaFoldDB" id="A0A1C3D0H4"/>
<evidence type="ECO:0000256" key="8">
    <source>
        <dbReference type="ARBA" id="ARBA00022958"/>
    </source>
</evidence>
<dbReference type="Pfam" id="PF02705">
    <property type="entry name" value="K_trans"/>
    <property type="match status" value="1"/>
</dbReference>
<feature type="domain" description="K+ potassium transporter C-terminal" evidence="14">
    <location>
        <begin position="477"/>
        <end position="626"/>
    </location>
</feature>
<feature type="transmembrane region" description="Helical" evidence="12">
    <location>
        <begin position="425"/>
        <end position="442"/>
    </location>
</feature>
<evidence type="ECO:0000259" key="14">
    <source>
        <dbReference type="Pfam" id="PF22776"/>
    </source>
</evidence>
<evidence type="ECO:0000259" key="13">
    <source>
        <dbReference type="Pfam" id="PF02705"/>
    </source>
</evidence>
<evidence type="ECO:0000256" key="2">
    <source>
        <dbReference type="ARBA" id="ARBA00007019"/>
    </source>
</evidence>
<dbReference type="GO" id="GO:0015293">
    <property type="term" value="F:symporter activity"/>
    <property type="evidence" value="ECO:0007669"/>
    <property type="project" value="UniProtKB-UniRule"/>
</dbReference>
<accession>A0A1C3D0H4</accession>
<evidence type="ECO:0000256" key="1">
    <source>
        <dbReference type="ARBA" id="ARBA00004141"/>
    </source>
</evidence>
<proteinExistence type="inferred from homology"/>
<comment type="function">
    <text evidence="12">Transport of potassium into the cell. Likely operates as a K(+):H(+) symporter.</text>
</comment>
<name>A0A1C3D0H4_9GAMM</name>
<reference evidence="15 16" key="1">
    <citation type="submission" date="2016-07" db="EMBL/GenBank/DDBJ databases">
        <title>Acinetobacter sp. ANC 4603.</title>
        <authorList>
            <person name="Radolfova-Krizova L."/>
            <person name="Nemec A."/>
        </authorList>
    </citation>
    <scope>NUCLEOTIDE SEQUENCE [LARGE SCALE GENOMIC DNA]</scope>
    <source>
        <strain evidence="15 16">ANC 4603</strain>
    </source>
</reference>
<keyword evidence="11 12" id="KW-0472">Membrane</keyword>
<evidence type="ECO:0000256" key="11">
    <source>
        <dbReference type="ARBA" id="ARBA00023136"/>
    </source>
</evidence>
<feature type="transmembrane region" description="Helical" evidence="12">
    <location>
        <begin position="339"/>
        <end position="359"/>
    </location>
</feature>
<dbReference type="EMBL" id="MBDL01000001">
    <property type="protein sequence ID" value="ODA14534.1"/>
    <property type="molecule type" value="Genomic_DNA"/>
</dbReference>
<feature type="transmembrane region" description="Helical" evidence="12">
    <location>
        <begin position="102"/>
        <end position="128"/>
    </location>
</feature>
<evidence type="ECO:0000256" key="3">
    <source>
        <dbReference type="ARBA" id="ARBA00022448"/>
    </source>
</evidence>
<keyword evidence="10 12" id="KW-0406">Ion transport</keyword>
<feature type="transmembrane region" description="Helical" evidence="12">
    <location>
        <begin position="399"/>
        <end position="419"/>
    </location>
</feature>
<gene>
    <name evidence="12" type="primary">kup</name>
    <name evidence="15" type="ORF">BBP83_01655</name>
</gene>
<dbReference type="RefSeq" id="WP_068885673.1">
    <property type="nucleotide sequence ID" value="NZ_CBCRUU010000011.1"/>
</dbReference>
<keyword evidence="5 12" id="KW-0633">Potassium transport</keyword>
<evidence type="ECO:0000313" key="15">
    <source>
        <dbReference type="EMBL" id="ODA14534.1"/>
    </source>
</evidence>
<dbReference type="Proteomes" id="UP000186553">
    <property type="component" value="Unassembled WGS sequence"/>
</dbReference>
<dbReference type="InterPro" id="IPR003855">
    <property type="entry name" value="K+_transporter"/>
</dbReference>
<keyword evidence="7 12" id="KW-0769">Symport</keyword>
<keyword evidence="4 12" id="KW-1003">Cell membrane</keyword>
<evidence type="ECO:0000256" key="12">
    <source>
        <dbReference type="HAMAP-Rule" id="MF_01522"/>
    </source>
</evidence>
<evidence type="ECO:0000256" key="7">
    <source>
        <dbReference type="ARBA" id="ARBA00022847"/>
    </source>
</evidence>
<feature type="transmembrane region" description="Helical" evidence="12">
    <location>
        <begin position="287"/>
        <end position="318"/>
    </location>
</feature>
<dbReference type="OrthoDB" id="9805577at2"/>
<evidence type="ECO:0000256" key="9">
    <source>
        <dbReference type="ARBA" id="ARBA00022989"/>
    </source>
</evidence>
<sequence length="626" mass="69424">MQSTAKKAALPAITLAALGVVFGDIGTSPLYALRQCFLTAHLAISEASVLGILSLIFWCMMLTVSFKYVTIIMRADNDGEGGIMSLLALNLRTTLISDNKKIYLIALGFIGASLFFGDGIITPAISVLSAIEGLSIATPIFNQWLEPLSIGIITGLFLIQRHGTGTMGKLFGPLTLLWFLSIGALGLWSIFQTPHVLLMVNPYWALSFVFNQPYVAFLTMGAVILTMTGGEALYADMGHFGRLPIRLAWFIIVLPCLLLNYAGQGALLLRDADALANPFYMLIPEWALFPMIGLATAAAVIASQAVITGVFSMVNQAIQLRYLPRLAVRHTSDVERGQIYLPFINWALYISVLILILLFENSENLANAYGVAVTMTMLCGTILIAILAYGLWRWPMWKVALFAVPFLLLDMIFVASTSLKILSGGWVPILIGAVLFTILMTWKDGRALVLKRLEKDSLPIDLFIKSISMGTETKFVPGDAVFLTGTPNIVPHAMLHNIKHNKVLHERNIMVTVITRDIPFVPSQERSSVEKLDVRFYRITLYYGFKDQPNIPQALEAAYAELGFEYDLMQISFFISRDRIMHTLGEGMSPWREKLFISMQRNTSPVSDFYQIPTNRVVELGSQIEI</sequence>
<evidence type="ECO:0000256" key="4">
    <source>
        <dbReference type="ARBA" id="ARBA00022475"/>
    </source>
</evidence>
<dbReference type="InterPro" id="IPR023051">
    <property type="entry name" value="Kup"/>
</dbReference>
<feature type="transmembrane region" description="Helical" evidence="12">
    <location>
        <begin position="171"/>
        <end position="191"/>
    </location>
</feature>
<dbReference type="InterPro" id="IPR053952">
    <property type="entry name" value="K_trans_C"/>
</dbReference>
<evidence type="ECO:0000256" key="5">
    <source>
        <dbReference type="ARBA" id="ARBA00022538"/>
    </source>
</evidence>
<feature type="transmembrane region" description="Helical" evidence="12">
    <location>
        <begin position="371"/>
        <end position="392"/>
    </location>
</feature>
<keyword evidence="16" id="KW-1185">Reference proteome</keyword>
<dbReference type="PANTHER" id="PTHR30540">
    <property type="entry name" value="OSMOTIC STRESS POTASSIUM TRANSPORTER"/>
    <property type="match status" value="1"/>
</dbReference>
<dbReference type="GO" id="GO:0015079">
    <property type="term" value="F:potassium ion transmembrane transporter activity"/>
    <property type="evidence" value="ECO:0007669"/>
    <property type="project" value="UniProtKB-UniRule"/>
</dbReference>
<keyword evidence="6 12" id="KW-0812">Transmembrane</keyword>
<keyword evidence="9 12" id="KW-1133">Transmembrane helix</keyword>
<feature type="domain" description="K+ potassium transporter integral membrane" evidence="13">
    <location>
        <begin position="14"/>
        <end position="465"/>
    </location>
</feature>
<keyword evidence="3 12" id="KW-0813">Transport</keyword>
<dbReference type="InterPro" id="IPR053951">
    <property type="entry name" value="K_trans_N"/>
</dbReference>
<dbReference type="GO" id="GO:0005886">
    <property type="term" value="C:plasma membrane"/>
    <property type="evidence" value="ECO:0007669"/>
    <property type="project" value="UniProtKB-SubCell"/>
</dbReference>
<comment type="similarity">
    <text evidence="2 12">Belongs to the HAK/KUP transporter (TC 2.A.72) family.</text>
</comment>
<keyword evidence="8 12" id="KW-0630">Potassium</keyword>
<dbReference type="Pfam" id="PF22776">
    <property type="entry name" value="K_trans_C"/>
    <property type="match status" value="1"/>
</dbReference>
<comment type="caution">
    <text evidence="15">The sequence shown here is derived from an EMBL/GenBank/DDBJ whole genome shotgun (WGS) entry which is preliminary data.</text>
</comment>
<feature type="transmembrane region" description="Helical" evidence="12">
    <location>
        <begin position="47"/>
        <end position="66"/>
    </location>
</feature>
<comment type="subcellular location">
    <subcellularLocation>
        <location evidence="12">Cell membrane</location>
        <topology evidence="12">Multi-pass membrane protein</topology>
    </subcellularLocation>
    <subcellularLocation>
        <location evidence="1">Membrane</location>
        <topology evidence="1">Multi-pass membrane protein</topology>
    </subcellularLocation>
</comment>
<evidence type="ECO:0000256" key="10">
    <source>
        <dbReference type="ARBA" id="ARBA00023065"/>
    </source>
</evidence>
<dbReference type="HAMAP" id="MF_01522">
    <property type="entry name" value="Kup"/>
    <property type="match status" value="1"/>
</dbReference>
<feature type="transmembrane region" description="Helical" evidence="12">
    <location>
        <begin position="203"/>
        <end position="226"/>
    </location>
</feature>